<organism evidence="1 2">
    <name type="scientific">Burkholderia ubonensis</name>
    <dbReference type="NCBI Taxonomy" id="101571"/>
    <lineage>
        <taxon>Bacteria</taxon>
        <taxon>Pseudomonadati</taxon>
        <taxon>Pseudomonadota</taxon>
        <taxon>Betaproteobacteria</taxon>
        <taxon>Burkholderiales</taxon>
        <taxon>Burkholderiaceae</taxon>
        <taxon>Burkholderia</taxon>
        <taxon>Burkholderia cepacia complex</taxon>
    </lineage>
</organism>
<dbReference type="AlphaFoldDB" id="A0A106QDL2"/>
<dbReference type="EMBL" id="LPHD01000049">
    <property type="protein sequence ID" value="KWA84159.1"/>
    <property type="molecule type" value="Genomic_DNA"/>
</dbReference>
<protein>
    <submittedName>
        <fullName evidence="1">Uncharacterized protein</fullName>
    </submittedName>
</protein>
<proteinExistence type="predicted"/>
<name>A0A106QDL2_9BURK</name>
<accession>A0A106QDL2</accession>
<evidence type="ECO:0000313" key="2">
    <source>
        <dbReference type="Proteomes" id="UP000060630"/>
    </source>
</evidence>
<evidence type="ECO:0000313" key="1">
    <source>
        <dbReference type="EMBL" id="KWA84159.1"/>
    </source>
</evidence>
<reference evidence="1 2" key="1">
    <citation type="submission" date="2015-11" db="EMBL/GenBank/DDBJ databases">
        <title>Expanding the genomic diversity of Burkholderia species for the development of highly accurate diagnostics.</title>
        <authorList>
            <person name="Sahl J."/>
            <person name="Keim P."/>
            <person name="Wagner D."/>
        </authorList>
    </citation>
    <scope>NUCLEOTIDE SEQUENCE [LARGE SCALE GENOMIC DNA]</scope>
    <source>
        <strain evidence="1 2">MSMB2087WGS</strain>
    </source>
</reference>
<dbReference type="Proteomes" id="UP000060630">
    <property type="component" value="Unassembled WGS sequence"/>
</dbReference>
<comment type="caution">
    <text evidence="1">The sequence shown here is derived from an EMBL/GenBank/DDBJ whole genome shotgun (WGS) entry which is preliminary data.</text>
</comment>
<gene>
    <name evidence="1" type="ORF">WL29_22620</name>
</gene>
<sequence length="135" mass="15556">MLKFEFDTLTDHVHHQPASVSARDLADQTPRTLAYGYTLDRYTFHVYLTKDGIHKVVYRGGQPAVLLMHKHEREGLLPAECIPDKRLYPEACDFAFCVLLKTRGVDLPFTTWNDRRVERKYHGLLREELATGLAA</sequence>
<dbReference type="RefSeq" id="WP_060192556.1">
    <property type="nucleotide sequence ID" value="NZ_LPHD01000049.1"/>
</dbReference>